<dbReference type="Gene3D" id="2.40.50.140">
    <property type="entry name" value="Nucleic acid-binding proteins"/>
    <property type="match status" value="1"/>
</dbReference>
<name>A0A2Z2U7X3_9CAUD</name>
<proteinExistence type="predicted"/>
<evidence type="ECO:0000313" key="3">
    <source>
        <dbReference type="EMBL" id="ATN92958.1"/>
    </source>
</evidence>
<gene>
    <name evidence="3" type="ORF">RPSC1_27</name>
</gene>
<organism evidence="3 4">
    <name type="scientific">Ralstonia phage RPSC1</name>
    <dbReference type="NCBI Taxonomy" id="2041351"/>
    <lineage>
        <taxon>Viruses</taxon>
        <taxon>Duplodnaviria</taxon>
        <taxon>Heunggongvirae</taxon>
        <taxon>Uroviricota</taxon>
        <taxon>Caudoviricetes</taxon>
        <taxon>Autographivirales</taxon>
        <taxon>Autotranscriptaviridae</taxon>
        <taxon>Stompelvirus</taxon>
        <taxon>Stompelvirus RPSC1</taxon>
    </lineage>
</organism>
<evidence type="ECO:0000313" key="4">
    <source>
        <dbReference type="Proteomes" id="UP000258840"/>
    </source>
</evidence>
<dbReference type="EMBL" id="MF893341">
    <property type="protein sequence ID" value="ATN92958.1"/>
    <property type="molecule type" value="Genomic_DNA"/>
</dbReference>
<dbReference type="Pfam" id="PF21265">
    <property type="entry name" value="SBB_T7"/>
    <property type="match status" value="1"/>
</dbReference>
<protein>
    <submittedName>
        <fullName evidence="3">Putative ssDNA binding protein</fullName>
    </submittedName>
</protein>
<keyword evidence="4" id="KW-1185">Reference proteome</keyword>
<sequence length="230" mass="25019">MATAPVYEKPTVHSTPKCKADGYVNLIKADTKYKQEGEFKIKVLVPDNAPGAVEMYEMIANAAAAEVAKQEKRLKTDPEFRKKCKGSIKVADLPFYHDTESGTFSYTFKTKATYVSKLPATLGDVVTRTVTIWDAKGKRYAPDAVPKFGAGSDVRVAYTVSPFFTTAVGAGVSLRLESVKLIKAVEFQGGGGANPFGDEDESEDESYRNTSFPDDDGPDMPPASTEEDDF</sequence>
<dbReference type="InterPro" id="IPR049476">
    <property type="entry name" value="SBB_BPT7"/>
</dbReference>
<dbReference type="InterPro" id="IPR012340">
    <property type="entry name" value="NA-bd_OB-fold"/>
</dbReference>
<evidence type="ECO:0000259" key="2">
    <source>
        <dbReference type="Pfam" id="PF21265"/>
    </source>
</evidence>
<feature type="domain" description="Single-stranded DNA-binding protein BPT7" evidence="2">
    <location>
        <begin position="19"/>
        <end position="183"/>
    </location>
</feature>
<feature type="region of interest" description="Disordered" evidence="1">
    <location>
        <begin position="190"/>
        <end position="230"/>
    </location>
</feature>
<accession>A0A2Z2U7X3</accession>
<evidence type="ECO:0000256" key="1">
    <source>
        <dbReference type="SAM" id="MobiDB-lite"/>
    </source>
</evidence>
<reference evidence="3 4" key="1">
    <citation type="journal article" date="2018" name="Arch. Virol.">
        <title>Genomic characterization of the novel Ralstonia phage RPSC1.</title>
        <authorList>
            <person name="Liao M."/>
        </authorList>
    </citation>
    <scope>NUCLEOTIDE SEQUENCE [LARGE SCALE GENOMIC DNA]</scope>
</reference>
<dbReference type="Proteomes" id="UP000258840">
    <property type="component" value="Segment"/>
</dbReference>
<dbReference type="SUPFAM" id="SSF50249">
    <property type="entry name" value="Nucleic acid-binding proteins"/>
    <property type="match status" value="1"/>
</dbReference>